<feature type="domain" description="BRO1" evidence="15">
    <location>
        <begin position="7"/>
        <end position="433"/>
    </location>
</feature>
<gene>
    <name evidence="16" type="primary">ABSGL_10198.1 scaffold 11805</name>
</gene>
<dbReference type="Gene3D" id="1.20.140.50">
    <property type="entry name" value="alix/aip1 like domains"/>
    <property type="match status" value="1"/>
</dbReference>
<feature type="compositionally biased region" description="Low complexity" evidence="14">
    <location>
        <begin position="883"/>
        <end position="895"/>
    </location>
</feature>
<evidence type="ECO:0000256" key="9">
    <source>
        <dbReference type="ARBA" id="ARBA00023224"/>
    </source>
</evidence>
<dbReference type="Gene3D" id="3.40.50.300">
    <property type="entry name" value="P-loop containing nucleotide triphosphate hydrolases"/>
    <property type="match status" value="2"/>
</dbReference>
<dbReference type="InParanoid" id="A0A168QCY0"/>
<keyword evidence="17" id="KW-1185">Reference proteome</keyword>
<dbReference type="OMA" id="ETRECES"/>
<dbReference type="GO" id="GO:0005834">
    <property type="term" value="C:heterotrimeric G-protein complex"/>
    <property type="evidence" value="ECO:0007669"/>
    <property type="project" value="InterPro"/>
</dbReference>
<dbReference type="GO" id="GO:0031683">
    <property type="term" value="F:G-protein beta/gamma-subunit complex binding"/>
    <property type="evidence" value="ECO:0007669"/>
    <property type="project" value="InterPro"/>
</dbReference>
<evidence type="ECO:0000256" key="6">
    <source>
        <dbReference type="ARBA" id="ARBA00022753"/>
    </source>
</evidence>
<dbReference type="Gene3D" id="1.25.40.280">
    <property type="entry name" value="alix/aip1 like domains"/>
    <property type="match status" value="1"/>
</dbReference>
<dbReference type="SUPFAM" id="SSF47895">
    <property type="entry name" value="Transducin (alpha subunit), insertion domain"/>
    <property type="match status" value="1"/>
</dbReference>
<evidence type="ECO:0000259" key="15">
    <source>
        <dbReference type="PROSITE" id="PS51180"/>
    </source>
</evidence>
<evidence type="ECO:0000256" key="1">
    <source>
        <dbReference type="ARBA" id="ARBA00004177"/>
    </source>
</evidence>
<organism evidence="16">
    <name type="scientific">Absidia glauca</name>
    <name type="common">Pin mould</name>
    <dbReference type="NCBI Taxonomy" id="4829"/>
    <lineage>
        <taxon>Eukaryota</taxon>
        <taxon>Fungi</taxon>
        <taxon>Fungi incertae sedis</taxon>
        <taxon>Mucoromycota</taxon>
        <taxon>Mucoromycotina</taxon>
        <taxon>Mucoromycetes</taxon>
        <taxon>Mucorales</taxon>
        <taxon>Cunninghamellaceae</taxon>
        <taxon>Absidia</taxon>
    </lineage>
</organism>
<dbReference type="PROSITE" id="PS51180">
    <property type="entry name" value="BRO1"/>
    <property type="match status" value="1"/>
</dbReference>
<evidence type="ECO:0000313" key="17">
    <source>
        <dbReference type="Proteomes" id="UP000078561"/>
    </source>
</evidence>
<dbReference type="InterPro" id="IPR001019">
    <property type="entry name" value="Gprotein_alpha_su"/>
</dbReference>
<keyword evidence="8 11" id="KW-0342">GTP-binding</keyword>
<dbReference type="GO" id="GO:0007186">
    <property type="term" value="P:G protein-coupled receptor signaling pathway"/>
    <property type="evidence" value="ECO:0007669"/>
    <property type="project" value="InterPro"/>
</dbReference>
<feature type="compositionally biased region" description="Low complexity" evidence="14">
    <location>
        <begin position="852"/>
        <end position="873"/>
    </location>
</feature>
<dbReference type="SMART" id="SM01041">
    <property type="entry name" value="BRO1"/>
    <property type="match status" value="1"/>
</dbReference>
<feature type="binding site" evidence="11">
    <location>
        <begin position="1051"/>
        <end position="1057"/>
    </location>
    <ligand>
        <name>GTP</name>
        <dbReference type="ChEBI" id="CHEBI:37565"/>
    </ligand>
</feature>
<sequence length="1229" mass="137722">MSSSQIPLVSIPFKRTDDIDWILPLKRYIAHQYQDDPEKYAQETYALNRLRQDIRGAGKDMTGRDLLYRYFGQLELLDLRFPVDEKHVKLLFTWYDAFSGKPTSQYSLAYEKASIIFNIAATLSAIAAMQNRAEADGRKRAFHFLQAAAGMLEYINENFLHAPSLDLGRETIQFLAELMLVQAQECFLENSIREKKKDGLIAKLASHVVWVYSNLMDEVQEAMNGRMVGIDKAWLSIILVKYKYYQGVAQQYKAAACEADGLYGEQVARLGVAEQVAKDGSGKVATTLIQQVAATATTTTAATASSPATTSHANGTLPADAGVVLQELCKTLAATCGEKKAAATRDNDMIYHEHVPQDSILTPIDRLKAVQAIPMAELYGGGANDQMTKVIGPDIFAKLIPLSVHESASLYSEEQAKLVRAETEKCDLAKAELKASLEYMKLPASLDKFKTGVDGISKSREMEMAMAPPSEVVTLADDIAAQENNGEGIRSTMDRLEALKMKARQALDDTSIKLDQETRECESMRVKYGDLWTQAPSGSLTSHFRQDLRNHRQSLESGTQSDSTLYQRYEGIKKDVETLRQGGRNGRMERVFAEHLTMVLEQDNKKGVGENSLLDLDMSSSTDAAKVSSEKAQQVEAIIDKLYKVEKDRNETLQDLKERTRQDDISQLLLLNKKSNAEQHLFMSELEKYRPHQQRIAATLHQQQQMIQELTTAFKSLMAGEDAQLLQSRWDKVDRQKRQLVEQYKRAKDTYFDIKDGLGKGIQFYTSLNDAIEALARNCQLFVDDRGRERVRMAEDLDATQSNREQALLKDRLNMYTASAPDVSQLMNRTAQMSLDGTPAPPAVLRSQPALSGSTSSSSYGYNQAPTATTMTSPPLPPPVPHQYSQYSSAPSSSPMYGNVTNQPSQQQAYGGQMYMAPSPGAYQQQGTFQQSGPPPPPVPPSPYGAGESGKSTVLKQMKLIHDGGYTQDEREAFKEIIFSNTIQSMRVILDAMLAMDVSLENDNRPFAAIIMEQPAQIERDFLPPDVTQAIRSLWKDPHLQSVFERNQDVLRSRVKTTGITETTFVIGDLTYRMFDVGGQRSERKKWIHCFENVTAIIFLVAISEYDQVLIEDETVNRMQEALTLFDSICNSRWFVKTSVILFLNKIDIFKEKLPKHPLKESFPDFSGPNTYDAAADYILNRFVSLNQSDSKQIYTHFTCATDTEQIRFVMAAVNDIIIQNSLRDVGLL</sequence>
<keyword evidence="9" id="KW-0807">Transducer</keyword>
<dbReference type="InterPro" id="IPR025304">
    <property type="entry name" value="ALIX_V_dom"/>
</dbReference>
<dbReference type="PANTHER" id="PTHR23030:SF30">
    <property type="entry name" value="TYROSINE-PROTEIN PHOSPHATASE NON-RECEPTOR TYPE 23"/>
    <property type="match status" value="1"/>
</dbReference>
<evidence type="ECO:0000256" key="13">
    <source>
        <dbReference type="SAM" id="Coils"/>
    </source>
</evidence>
<comment type="subcellular location">
    <subcellularLocation>
        <location evidence="2">Cytoplasm</location>
    </subcellularLocation>
    <subcellularLocation>
        <location evidence="1">Endosome</location>
    </subcellularLocation>
</comment>
<feature type="binding site" evidence="11">
    <location>
        <begin position="1145"/>
        <end position="1148"/>
    </location>
    <ligand>
        <name>GTP</name>
        <dbReference type="ChEBI" id="CHEBI:37565"/>
    </ligand>
</feature>
<dbReference type="EMBL" id="LT554358">
    <property type="protein sequence ID" value="SAM04338.1"/>
    <property type="molecule type" value="Genomic_DNA"/>
</dbReference>
<feature type="binding site" evidence="11">
    <location>
        <position position="1201"/>
    </location>
    <ligand>
        <name>GTP</name>
        <dbReference type="ChEBI" id="CHEBI:37565"/>
    </ligand>
</feature>
<feature type="binding site" evidence="11">
    <location>
        <begin position="948"/>
        <end position="953"/>
    </location>
    <ligand>
        <name>GTP</name>
        <dbReference type="ChEBI" id="CHEBI:37565"/>
    </ligand>
</feature>
<dbReference type="GO" id="GO:0046872">
    <property type="term" value="F:metal ion binding"/>
    <property type="evidence" value="ECO:0007669"/>
    <property type="project" value="UniProtKB-KW"/>
</dbReference>
<feature type="binding site" evidence="12">
    <location>
        <position position="1057"/>
    </location>
    <ligand>
        <name>Mg(2+)</name>
        <dbReference type="ChEBI" id="CHEBI:18420"/>
    </ligand>
</feature>
<evidence type="ECO:0000256" key="5">
    <source>
        <dbReference type="ARBA" id="ARBA00022741"/>
    </source>
</evidence>
<dbReference type="InterPro" id="IPR027417">
    <property type="entry name" value="P-loop_NTPase"/>
</dbReference>
<dbReference type="GO" id="GO:0005525">
    <property type="term" value="F:GTP binding"/>
    <property type="evidence" value="ECO:0007669"/>
    <property type="project" value="UniProtKB-KW"/>
</dbReference>
<evidence type="ECO:0000256" key="14">
    <source>
        <dbReference type="SAM" id="MobiDB-lite"/>
    </source>
</evidence>
<keyword evidence="3" id="KW-0963">Cytoplasm</keyword>
<proteinExistence type="predicted"/>
<dbReference type="Gene3D" id="1.10.400.10">
    <property type="entry name" value="GI Alpha 1, domain 2-like"/>
    <property type="match status" value="1"/>
</dbReference>
<dbReference type="GO" id="GO:0005768">
    <property type="term" value="C:endosome"/>
    <property type="evidence" value="ECO:0007669"/>
    <property type="project" value="UniProtKB-SubCell"/>
</dbReference>
<dbReference type="PRINTS" id="PR00318">
    <property type="entry name" value="GPROTEINA"/>
</dbReference>
<dbReference type="Pfam" id="PF00503">
    <property type="entry name" value="G-alpha"/>
    <property type="match status" value="1"/>
</dbReference>
<dbReference type="InterPro" id="IPR004328">
    <property type="entry name" value="BRO1_dom"/>
</dbReference>
<dbReference type="Pfam" id="PF13949">
    <property type="entry name" value="ALIX_LYPXL_bnd"/>
    <property type="match status" value="1"/>
</dbReference>
<dbReference type="InterPro" id="IPR011025">
    <property type="entry name" value="GproteinA_insert"/>
</dbReference>
<dbReference type="InterPro" id="IPR038499">
    <property type="entry name" value="BRO1_sf"/>
</dbReference>
<dbReference type="FunCoup" id="A0A168QCY0">
    <property type="interactions" value="499"/>
</dbReference>
<dbReference type="STRING" id="4829.A0A168QCY0"/>
<dbReference type="Proteomes" id="UP000078561">
    <property type="component" value="Unassembled WGS sequence"/>
</dbReference>
<feature type="coiled-coil region" evidence="13">
    <location>
        <begin position="489"/>
        <end position="520"/>
    </location>
</feature>
<dbReference type="OrthoDB" id="2141925at2759"/>
<reference evidence="16" key="1">
    <citation type="submission" date="2016-04" db="EMBL/GenBank/DDBJ databases">
        <authorList>
            <person name="Evans L.H."/>
            <person name="Alamgir A."/>
            <person name="Owens N."/>
            <person name="Weber N.D."/>
            <person name="Virtaneva K."/>
            <person name="Barbian K."/>
            <person name="Babar A."/>
            <person name="Rosenke K."/>
        </authorList>
    </citation>
    <scope>NUCLEOTIDE SEQUENCE [LARGE SCALE GENOMIC DNA]</scope>
    <source>
        <strain evidence="16">CBS 101.48</strain>
    </source>
</reference>
<keyword evidence="13" id="KW-0175">Coiled coil</keyword>
<evidence type="ECO:0000256" key="2">
    <source>
        <dbReference type="ARBA" id="ARBA00004496"/>
    </source>
</evidence>
<feature type="compositionally biased region" description="Pro residues" evidence="14">
    <location>
        <begin position="933"/>
        <end position="943"/>
    </location>
</feature>
<dbReference type="PROSITE" id="PS51882">
    <property type="entry name" value="G_ALPHA"/>
    <property type="match status" value="1"/>
</dbReference>
<dbReference type="GO" id="GO:0003924">
    <property type="term" value="F:GTPase activity"/>
    <property type="evidence" value="ECO:0007669"/>
    <property type="project" value="InterPro"/>
</dbReference>
<evidence type="ECO:0000256" key="7">
    <source>
        <dbReference type="ARBA" id="ARBA00022842"/>
    </source>
</evidence>
<accession>A0A168QCY0</accession>
<dbReference type="FunFam" id="3.40.50.300:FF:002307">
    <property type="entry name" value="Guanine nucleotide-binding protein G(k) subunit alpha"/>
    <property type="match status" value="1"/>
</dbReference>
<evidence type="ECO:0000256" key="11">
    <source>
        <dbReference type="PIRSR" id="PIRSR601019-1"/>
    </source>
</evidence>
<name>A0A168QCY0_ABSGL</name>
<dbReference type="SMART" id="SM00275">
    <property type="entry name" value="G_alpha"/>
    <property type="match status" value="1"/>
</dbReference>
<dbReference type="Gene3D" id="1.20.120.560">
    <property type="entry name" value="alix/aip1 in complex with the ypdl late domain"/>
    <property type="match status" value="1"/>
</dbReference>
<dbReference type="SUPFAM" id="SSF52540">
    <property type="entry name" value="P-loop containing nucleoside triphosphate hydrolases"/>
    <property type="match status" value="1"/>
</dbReference>
<dbReference type="CDD" id="cd00066">
    <property type="entry name" value="G-alpha"/>
    <property type="match status" value="1"/>
</dbReference>
<feature type="compositionally biased region" description="Polar residues" evidence="14">
    <location>
        <begin position="899"/>
        <end position="910"/>
    </location>
</feature>
<feature type="binding site" evidence="11">
    <location>
        <begin position="1076"/>
        <end position="1080"/>
    </location>
    <ligand>
        <name>GTP</name>
        <dbReference type="ChEBI" id="CHEBI:37565"/>
    </ligand>
</feature>
<dbReference type="AlphaFoldDB" id="A0A168QCY0"/>
<keyword evidence="4 12" id="KW-0479">Metal-binding</keyword>
<evidence type="ECO:0000256" key="12">
    <source>
        <dbReference type="PIRSR" id="PIRSR601019-2"/>
    </source>
</evidence>
<dbReference type="InterPro" id="IPR002975">
    <property type="entry name" value="Fungi_Gprotein_alpha"/>
</dbReference>
<feature type="binding site" evidence="12">
    <location>
        <position position="952"/>
    </location>
    <ligand>
        <name>Mg(2+)</name>
        <dbReference type="ChEBI" id="CHEBI:18420"/>
    </ligand>
</feature>
<dbReference type="GO" id="GO:0001664">
    <property type="term" value="F:G protein-coupled receptor binding"/>
    <property type="evidence" value="ECO:0007669"/>
    <property type="project" value="InterPro"/>
</dbReference>
<protein>
    <recommendedName>
        <fullName evidence="10">BRO domain-containing protein 1</fullName>
    </recommendedName>
</protein>
<feature type="region of interest" description="Disordered" evidence="14">
    <location>
        <begin position="834"/>
        <end position="950"/>
    </location>
</feature>
<feature type="compositionally biased region" description="Low complexity" evidence="14">
    <location>
        <begin position="920"/>
        <end position="932"/>
    </location>
</feature>
<dbReference type="PRINTS" id="PR01241">
    <property type="entry name" value="GPROTEINAFNG"/>
</dbReference>
<evidence type="ECO:0000313" key="16">
    <source>
        <dbReference type="EMBL" id="SAM04338.1"/>
    </source>
</evidence>
<keyword evidence="5 11" id="KW-0547">Nucleotide-binding</keyword>
<dbReference type="Pfam" id="PF03097">
    <property type="entry name" value="BRO1"/>
    <property type="match status" value="1"/>
</dbReference>
<evidence type="ECO:0000256" key="4">
    <source>
        <dbReference type="ARBA" id="ARBA00022723"/>
    </source>
</evidence>
<dbReference type="GO" id="GO:0043328">
    <property type="term" value="P:protein transport to vacuole involved in ubiquitin-dependent protein catabolic process via the multivesicular body sorting pathway"/>
    <property type="evidence" value="ECO:0007669"/>
    <property type="project" value="TreeGrafter"/>
</dbReference>
<evidence type="ECO:0000256" key="10">
    <source>
        <dbReference type="ARBA" id="ARBA00041284"/>
    </source>
</evidence>
<keyword evidence="6" id="KW-0967">Endosome</keyword>
<evidence type="ECO:0000256" key="8">
    <source>
        <dbReference type="ARBA" id="ARBA00023134"/>
    </source>
</evidence>
<keyword evidence="7 12" id="KW-0460">Magnesium</keyword>
<dbReference type="PANTHER" id="PTHR23030">
    <property type="entry name" value="PCD6 INTERACTING PROTEIN-RELATED"/>
    <property type="match status" value="1"/>
</dbReference>
<evidence type="ECO:0000256" key="3">
    <source>
        <dbReference type="ARBA" id="ARBA00022490"/>
    </source>
</evidence>